<protein>
    <submittedName>
        <fullName evidence="1">Gluconolaconase</fullName>
    </submittedName>
</protein>
<comment type="caution">
    <text evidence="1">The sequence shown here is derived from an EMBL/GenBank/DDBJ whole genome shotgun (WGS) entry which is preliminary data.</text>
</comment>
<proteinExistence type="predicted"/>
<sequence>EKRAEFPDAGKIVTLRVDVPGVPVHRFVEAS</sequence>
<dbReference type="Proteomes" id="UP000264753">
    <property type="component" value="Unassembled WGS sequence"/>
</dbReference>
<name>A0A358HT24_9PROT</name>
<evidence type="ECO:0000313" key="1">
    <source>
        <dbReference type="EMBL" id="HBU98328.1"/>
    </source>
</evidence>
<dbReference type="AlphaFoldDB" id="A0A358HT24"/>
<dbReference type="EMBL" id="DOOG01000086">
    <property type="protein sequence ID" value="HBU98328.1"/>
    <property type="molecule type" value="Genomic_DNA"/>
</dbReference>
<reference evidence="1 2" key="1">
    <citation type="journal article" date="2018" name="Nat. Biotechnol.">
        <title>A standardized bacterial taxonomy based on genome phylogeny substantially revises the tree of life.</title>
        <authorList>
            <person name="Parks D.H."/>
            <person name="Chuvochina M."/>
            <person name="Waite D.W."/>
            <person name="Rinke C."/>
            <person name="Skarshewski A."/>
            <person name="Chaumeil P.A."/>
            <person name="Hugenholtz P."/>
        </authorList>
    </citation>
    <scope>NUCLEOTIDE SEQUENCE [LARGE SCALE GENOMIC DNA]</scope>
    <source>
        <strain evidence="1">UBA8707</strain>
    </source>
</reference>
<gene>
    <name evidence="1" type="ORF">DEF21_10560</name>
</gene>
<organism evidence="1 2">
    <name type="scientific">Thalassospira lucentensis</name>
    <dbReference type="NCBI Taxonomy" id="168935"/>
    <lineage>
        <taxon>Bacteria</taxon>
        <taxon>Pseudomonadati</taxon>
        <taxon>Pseudomonadota</taxon>
        <taxon>Alphaproteobacteria</taxon>
        <taxon>Rhodospirillales</taxon>
        <taxon>Thalassospiraceae</taxon>
        <taxon>Thalassospira</taxon>
    </lineage>
</organism>
<feature type="non-terminal residue" evidence="1">
    <location>
        <position position="1"/>
    </location>
</feature>
<accession>A0A358HT24</accession>
<evidence type="ECO:0000313" key="2">
    <source>
        <dbReference type="Proteomes" id="UP000264753"/>
    </source>
</evidence>